<dbReference type="PROSITE" id="PS51891">
    <property type="entry name" value="CENP_V_GFA"/>
    <property type="match status" value="1"/>
</dbReference>
<accession>A0ABY4W7G8</accession>
<dbReference type="SUPFAM" id="SSF51316">
    <property type="entry name" value="Mss4-like"/>
    <property type="match status" value="1"/>
</dbReference>
<dbReference type="InterPro" id="IPR006913">
    <property type="entry name" value="CENP-V/GFA"/>
</dbReference>
<reference evidence="6" key="1">
    <citation type="submission" date="2022-06" db="EMBL/GenBank/DDBJ databases">
        <title>Sneathiella actinostolidae sp. nov., isolated from a sea anemonein the Western Pacific Ocean.</title>
        <authorList>
            <person name="Wei M.J."/>
        </authorList>
    </citation>
    <scope>NUCLEOTIDE SEQUENCE</scope>
    <source>
        <strain evidence="6">PHK-P5</strain>
    </source>
</reference>
<dbReference type="RefSeq" id="WP_251933477.1">
    <property type="nucleotide sequence ID" value="NZ_CP098747.1"/>
</dbReference>
<evidence type="ECO:0000256" key="1">
    <source>
        <dbReference type="ARBA" id="ARBA00005495"/>
    </source>
</evidence>
<evidence type="ECO:0000256" key="2">
    <source>
        <dbReference type="ARBA" id="ARBA00022723"/>
    </source>
</evidence>
<keyword evidence="3" id="KW-0862">Zinc</keyword>
<dbReference type="Proteomes" id="UP001056291">
    <property type="component" value="Chromosome"/>
</dbReference>
<keyword evidence="4" id="KW-0456">Lyase</keyword>
<dbReference type="EMBL" id="CP098747">
    <property type="protein sequence ID" value="USG60596.1"/>
    <property type="molecule type" value="Genomic_DNA"/>
</dbReference>
<sequence length="137" mass="15016">MKGPFDGGCLCNEIRYHCDAEPKTIYYCHCSDCRRISGTAFYTGVGVSKEGFSLTSGTVRQWHKKADSGKGVTRSFCPVCSASIYLQLEMFPDTIFIAAGSLDDPSALKPNLELWTQSKVDWAEIPEGIMSMEKAAG</sequence>
<keyword evidence="7" id="KW-1185">Reference proteome</keyword>
<dbReference type="Gene3D" id="3.90.1590.10">
    <property type="entry name" value="glutathione-dependent formaldehyde- activating enzyme (gfa)"/>
    <property type="match status" value="1"/>
</dbReference>
<dbReference type="InterPro" id="IPR011057">
    <property type="entry name" value="Mss4-like_sf"/>
</dbReference>
<organism evidence="6 7">
    <name type="scientific">Sneathiella marina</name>
    <dbReference type="NCBI Taxonomy" id="2950108"/>
    <lineage>
        <taxon>Bacteria</taxon>
        <taxon>Pseudomonadati</taxon>
        <taxon>Pseudomonadota</taxon>
        <taxon>Alphaproteobacteria</taxon>
        <taxon>Sneathiellales</taxon>
        <taxon>Sneathiellaceae</taxon>
        <taxon>Sneathiella</taxon>
    </lineage>
</organism>
<feature type="domain" description="CENP-V/GFA" evidence="5">
    <location>
        <begin position="5"/>
        <end position="116"/>
    </location>
</feature>
<keyword evidence="2" id="KW-0479">Metal-binding</keyword>
<evidence type="ECO:0000256" key="3">
    <source>
        <dbReference type="ARBA" id="ARBA00022833"/>
    </source>
</evidence>
<evidence type="ECO:0000313" key="6">
    <source>
        <dbReference type="EMBL" id="USG60596.1"/>
    </source>
</evidence>
<evidence type="ECO:0000313" key="7">
    <source>
        <dbReference type="Proteomes" id="UP001056291"/>
    </source>
</evidence>
<dbReference type="PANTHER" id="PTHR33337:SF40">
    <property type="entry name" value="CENP-V_GFA DOMAIN-CONTAINING PROTEIN-RELATED"/>
    <property type="match status" value="1"/>
</dbReference>
<dbReference type="Pfam" id="PF04828">
    <property type="entry name" value="GFA"/>
    <property type="match status" value="1"/>
</dbReference>
<name>A0ABY4W7G8_9PROT</name>
<evidence type="ECO:0000259" key="5">
    <source>
        <dbReference type="PROSITE" id="PS51891"/>
    </source>
</evidence>
<comment type="similarity">
    <text evidence="1">Belongs to the Gfa family.</text>
</comment>
<gene>
    <name evidence="6" type="ORF">NBZ79_15625</name>
</gene>
<protein>
    <submittedName>
        <fullName evidence="6">GFA family protein</fullName>
    </submittedName>
</protein>
<evidence type="ECO:0000256" key="4">
    <source>
        <dbReference type="ARBA" id="ARBA00023239"/>
    </source>
</evidence>
<proteinExistence type="inferred from homology"/>
<dbReference type="PANTHER" id="PTHR33337">
    <property type="entry name" value="GFA DOMAIN-CONTAINING PROTEIN"/>
    <property type="match status" value="1"/>
</dbReference>